<evidence type="ECO:0000313" key="2">
    <source>
        <dbReference type="Proteomes" id="UP001234989"/>
    </source>
</evidence>
<proteinExistence type="predicted"/>
<accession>A0AAF0UZI9</accession>
<protein>
    <submittedName>
        <fullName evidence="1">Uncharacterized protein</fullName>
    </submittedName>
</protein>
<gene>
    <name evidence="1" type="ORF">MTR67_047714</name>
</gene>
<dbReference type="Proteomes" id="UP001234989">
    <property type="component" value="Chromosome 11"/>
</dbReference>
<organism evidence="1 2">
    <name type="scientific">Solanum verrucosum</name>
    <dbReference type="NCBI Taxonomy" id="315347"/>
    <lineage>
        <taxon>Eukaryota</taxon>
        <taxon>Viridiplantae</taxon>
        <taxon>Streptophyta</taxon>
        <taxon>Embryophyta</taxon>
        <taxon>Tracheophyta</taxon>
        <taxon>Spermatophyta</taxon>
        <taxon>Magnoliopsida</taxon>
        <taxon>eudicotyledons</taxon>
        <taxon>Gunneridae</taxon>
        <taxon>Pentapetalae</taxon>
        <taxon>asterids</taxon>
        <taxon>lamiids</taxon>
        <taxon>Solanales</taxon>
        <taxon>Solanaceae</taxon>
        <taxon>Solanoideae</taxon>
        <taxon>Solaneae</taxon>
        <taxon>Solanum</taxon>
    </lineage>
</organism>
<name>A0AAF0UZI9_SOLVR</name>
<reference evidence="1" key="1">
    <citation type="submission" date="2023-08" db="EMBL/GenBank/DDBJ databases">
        <title>A de novo genome assembly of Solanum verrucosum Schlechtendal, a Mexican diploid species geographically isolated from the other diploid A-genome species in potato relatives.</title>
        <authorList>
            <person name="Hosaka K."/>
        </authorList>
    </citation>
    <scope>NUCLEOTIDE SEQUENCE</scope>
    <source>
        <tissue evidence="1">Young leaves</tissue>
    </source>
</reference>
<dbReference type="AlphaFoldDB" id="A0AAF0UZI9"/>
<evidence type="ECO:0000313" key="1">
    <source>
        <dbReference type="EMBL" id="WMV54329.1"/>
    </source>
</evidence>
<keyword evidence="2" id="KW-1185">Reference proteome</keyword>
<sequence>MCYPKEEGGIGFRSLHVIAKALFAKLWWTFRTSTSLWSTFIWNKYCKKHHPVLAKGNGASHTWRKMLETREEVEYDIWWRVKSGEASFWFDNWMKQGALYYIQEHNGEEEVEVRQFIVNREWDSRKLRELLSEEMTNHILENISPRVEESTRDTS</sequence>
<dbReference type="EMBL" id="CP133622">
    <property type="protein sequence ID" value="WMV54329.1"/>
    <property type="molecule type" value="Genomic_DNA"/>
</dbReference>